<evidence type="ECO:0000313" key="3">
    <source>
        <dbReference type="Proteomes" id="UP000242447"/>
    </source>
</evidence>
<keyword evidence="2" id="KW-0378">Hydrolase</keyword>
<proteinExistence type="predicted"/>
<keyword evidence="1" id="KW-0732">Signal</keyword>
<dbReference type="AlphaFoldDB" id="A0A1W6NX78"/>
<dbReference type="KEGG" id="kro:BVG79_00397"/>
<gene>
    <name evidence="2" type="ORF">BVG79_00397</name>
</gene>
<feature type="chain" id="PRO_5012687257" evidence="1">
    <location>
        <begin position="22"/>
        <end position="228"/>
    </location>
</feature>
<dbReference type="STRING" id="92947.BVG79_00397"/>
<dbReference type="RefSeq" id="WP_085787189.1">
    <property type="nucleotide sequence ID" value="NZ_CP019937.1"/>
</dbReference>
<keyword evidence="3" id="KW-1185">Reference proteome</keyword>
<reference evidence="2 3" key="1">
    <citation type="submission" date="2017-02" db="EMBL/GenBank/DDBJ databases">
        <title>Ketogulonicigenium robustum SPU B003 Genome sequencing and assembly.</title>
        <authorList>
            <person name="Li Y."/>
            <person name="Liu L."/>
            <person name="Wang C."/>
            <person name="Zhang M."/>
            <person name="Zhang T."/>
            <person name="Zhang Y."/>
        </authorList>
    </citation>
    <scope>NUCLEOTIDE SEQUENCE [LARGE SCALE GENOMIC DNA]</scope>
    <source>
        <strain evidence="2 3">SPU_B003</strain>
    </source>
</reference>
<protein>
    <submittedName>
        <fullName evidence="2">Putative protease ydgD</fullName>
    </submittedName>
</protein>
<evidence type="ECO:0000256" key="1">
    <source>
        <dbReference type="SAM" id="SignalP"/>
    </source>
</evidence>
<dbReference type="Proteomes" id="UP000242447">
    <property type="component" value="Chromosome"/>
</dbReference>
<name>A0A1W6NX78_9RHOB</name>
<dbReference type="GO" id="GO:0006508">
    <property type="term" value="P:proteolysis"/>
    <property type="evidence" value="ECO:0007669"/>
    <property type="project" value="UniProtKB-KW"/>
</dbReference>
<evidence type="ECO:0000313" key="2">
    <source>
        <dbReference type="EMBL" id="ARO13753.1"/>
    </source>
</evidence>
<keyword evidence="2" id="KW-0645">Protease</keyword>
<accession>A0A1W6NX78</accession>
<feature type="signal peptide" evidence="1">
    <location>
        <begin position="1"/>
        <end position="21"/>
    </location>
</feature>
<organism evidence="2 3">
    <name type="scientific">Ketogulonicigenium robustum</name>
    <dbReference type="NCBI Taxonomy" id="92947"/>
    <lineage>
        <taxon>Bacteria</taxon>
        <taxon>Pseudomonadati</taxon>
        <taxon>Pseudomonadota</taxon>
        <taxon>Alphaproteobacteria</taxon>
        <taxon>Rhodobacterales</taxon>
        <taxon>Roseobacteraceae</taxon>
        <taxon>Ketogulonicigenium</taxon>
    </lineage>
</organism>
<dbReference type="GO" id="GO:0008233">
    <property type="term" value="F:peptidase activity"/>
    <property type="evidence" value="ECO:0007669"/>
    <property type="project" value="UniProtKB-KW"/>
</dbReference>
<sequence length="228" mass="23941">MPHHRILTAAALVALCSAASAQTRTPASALDFGNDTSAWANDGECDDPRFAGPGASSLNVIVDLMKDATDCQTLYEAGEIWLIAEAPAPVKAPPPAGNAVQAPAGVVFGDDSGGWPGDGECDDRRFFGPGMARSVDTANIGKDATDCGAQFARGQVQLWDPNVARAATQCTAINFGDDSGQWSNDGECDDWRFEGPGTSSIMLMDDIMNDATDCRAACNAGRVFLRDY</sequence>
<dbReference type="EMBL" id="CP019937">
    <property type="protein sequence ID" value="ARO13753.1"/>
    <property type="molecule type" value="Genomic_DNA"/>
</dbReference>